<organism evidence="1 2">
    <name type="scientific">Propioniciclava sinopodophylli</name>
    <dbReference type="NCBI Taxonomy" id="1837344"/>
    <lineage>
        <taxon>Bacteria</taxon>
        <taxon>Bacillati</taxon>
        <taxon>Actinomycetota</taxon>
        <taxon>Actinomycetes</taxon>
        <taxon>Propionibacteriales</taxon>
        <taxon>Propionibacteriaceae</taxon>
        <taxon>Propioniciclava</taxon>
    </lineage>
</organism>
<gene>
    <name evidence="1" type="ORF">ET989_02105</name>
</gene>
<dbReference type="SUPFAM" id="SSF55961">
    <property type="entry name" value="Bet v1-like"/>
    <property type="match status" value="1"/>
</dbReference>
<dbReference type="Gene3D" id="1.10.1780.10">
    <property type="entry name" value="Clp, N-terminal domain"/>
    <property type="match status" value="1"/>
</dbReference>
<comment type="caution">
    <text evidence="1">The sequence shown here is derived from an EMBL/GenBank/DDBJ whole genome shotgun (WGS) entry which is preliminary data.</text>
</comment>
<evidence type="ECO:0000313" key="2">
    <source>
        <dbReference type="Proteomes" id="UP000292373"/>
    </source>
</evidence>
<dbReference type="OrthoDB" id="3252657at2"/>
<sequence length="317" mass="33815">MSLTLTALWAHAAWREAARVRATEVDLDHLYLGLLSIGGSAGRVLGRHGISLSSARARAREAMDADLASLGLPDATATLPPPRTLHELGEGDWKATPRARALIDQAGRAPDTFAILVALLQEPSGTVRRLVAADGVVPQDLVPELKAGSDEAYSAEQVPVVPGLLPDPAHAFRVGTFVSSPPELVADTLADPTFLRVWAYDPDKTTVSADGLRNQLRKGSKSLTVSLACTREREGDAEVITWVTTAEDSAHAGQPITYDRFEVRPAPGGADVTRTSGRRTFGLLGRLIRPVVDRMSAWGLLYSMAATAFGIADRQDA</sequence>
<proteinExistence type="predicted"/>
<dbReference type="InterPro" id="IPR036628">
    <property type="entry name" value="Clp_N_dom_sf"/>
</dbReference>
<keyword evidence="2" id="KW-1185">Reference proteome</keyword>
<accession>A0A4Q9KHA5</accession>
<dbReference type="AlphaFoldDB" id="A0A4Q9KHA5"/>
<dbReference type="Proteomes" id="UP000292373">
    <property type="component" value="Unassembled WGS sequence"/>
</dbReference>
<name>A0A4Q9KHA5_9ACTN</name>
<evidence type="ECO:0000313" key="1">
    <source>
        <dbReference type="EMBL" id="TBT88749.1"/>
    </source>
</evidence>
<dbReference type="EMBL" id="SDMQ01000001">
    <property type="protein sequence ID" value="TBT88749.1"/>
    <property type="molecule type" value="Genomic_DNA"/>
</dbReference>
<dbReference type="RefSeq" id="WP_131166877.1">
    <property type="nucleotide sequence ID" value="NZ_SDMQ01000001.1"/>
</dbReference>
<reference evidence="1 2" key="1">
    <citation type="submission" date="2019-01" db="EMBL/GenBank/DDBJ databases">
        <title>Lactibacter flavus gen. nov., sp. nov., a novel bacterium of the family Propionibacteriaceae isolated from raw milk and dairy products.</title>
        <authorList>
            <person name="Huptas C."/>
            <person name="Wenning M."/>
            <person name="Breitenwieser F."/>
            <person name="Doll E."/>
            <person name="Von Neubeck M."/>
            <person name="Busse H.-J."/>
            <person name="Scherer S."/>
        </authorList>
    </citation>
    <scope>NUCLEOTIDE SEQUENCE [LARGE SCALE GENOMIC DNA]</scope>
    <source>
        <strain evidence="1 2">KCTC 33808</strain>
    </source>
</reference>
<protein>
    <submittedName>
        <fullName evidence="1">Uncharacterized protein</fullName>
    </submittedName>
</protein>